<reference evidence="5" key="2">
    <citation type="submission" date="2025-09" db="UniProtKB">
        <authorList>
            <consortium name="Ensembl"/>
        </authorList>
    </citation>
    <scope>IDENTIFICATION</scope>
</reference>
<evidence type="ECO:0000259" key="4">
    <source>
        <dbReference type="PROSITE" id="PS50835"/>
    </source>
</evidence>
<dbReference type="Proteomes" id="UP000694403">
    <property type="component" value="Unplaced"/>
</dbReference>
<dbReference type="SUPFAM" id="SSF48726">
    <property type="entry name" value="Immunoglobulin"/>
    <property type="match status" value="1"/>
</dbReference>
<organism evidence="5 6">
    <name type="scientific">Chelydra serpentina</name>
    <name type="common">Snapping turtle</name>
    <name type="synonym">Testudo serpentina</name>
    <dbReference type="NCBI Taxonomy" id="8475"/>
    <lineage>
        <taxon>Eukaryota</taxon>
        <taxon>Metazoa</taxon>
        <taxon>Chordata</taxon>
        <taxon>Craniata</taxon>
        <taxon>Vertebrata</taxon>
        <taxon>Euteleostomi</taxon>
        <taxon>Archelosauria</taxon>
        <taxon>Testudinata</taxon>
        <taxon>Testudines</taxon>
        <taxon>Cryptodira</taxon>
        <taxon>Durocryptodira</taxon>
        <taxon>Americhelydia</taxon>
        <taxon>Chelydroidea</taxon>
        <taxon>Chelydridae</taxon>
        <taxon>Chelydra</taxon>
    </lineage>
</organism>
<dbReference type="Pfam" id="PF13895">
    <property type="entry name" value="Ig_2"/>
    <property type="match status" value="1"/>
</dbReference>
<dbReference type="InterPro" id="IPR036179">
    <property type="entry name" value="Ig-like_dom_sf"/>
</dbReference>
<dbReference type="Ensembl" id="ENSCSRT00000013821.1">
    <property type="protein sequence ID" value="ENSCSRP00000013278.1"/>
    <property type="gene ID" value="ENSCSRG00000010027.1"/>
</dbReference>
<protein>
    <recommendedName>
        <fullName evidence="4">Ig-like domain-containing protein</fullName>
    </recommendedName>
</protein>
<evidence type="ECO:0000256" key="2">
    <source>
        <dbReference type="ARBA" id="ARBA00023157"/>
    </source>
</evidence>
<keyword evidence="2" id="KW-1015">Disulfide bond</keyword>
<accession>A0A8C3SIX1</accession>
<dbReference type="Gene3D" id="2.60.40.10">
    <property type="entry name" value="Immunoglobulins"/>
    <property type="match status" value="1"/>
</dbReference>
<evidence type="ECO:0000313" key="5">
    <source>
        <dbReference type="Ensembl" id="ENSCSRP00000013278.1"/>
    </source>
</evidence>
<dbReference type="InterPro" id="IPR007110">
    <property type="entry name" value="Ig-like_dom"/>
</dbReference>
<sequence length="120" mass="13023">FPAAVRTRFVSLPITACLFVNPEGTRPKPSISVSPGGVIPVGGKVTIRCRHQRLGMRILLYKDGDGNYLTYTDPAGSEAEFPIPSARREHGGSYTCRYSNRTGPAAYSEPSDPVQIIVSR</sequence>
<dbReference type="AlphaFoldDB" id="A0A8C3SIX1"/>
<dbReference type="PANTHER" id="PTHR11738">
    <property type="entry name" value="MHC CLASS I NK CELL RECEPTOR"/>
    <property type="match status" value="1"/>
</dbReference>
<dbReference type="InterPro" id="IPR013783">
    <property type="entry name" value="Ig-like_fold"/>
</dbReference>
<keyword evidence="3" id="KW-0393">Immunoglobulin domain</keyword>
<dbReference type="SMART" id="SM00409">
    <property type="entry name" value="IG"/>
    <property type="match status" value="1"/>
</dbReference>
<name>A0A8C3SIX1_CHESE</name>
<evidence type="ECO:0000313" key="6">
    <source>
        <dbReference type="Proteomes" id="UP000694403"/>
    </source>
</evidence>
<proteinExistence type="predicted"/>
<evidence type="ECO:0000256" key="3">
    <source>
        <dbReference type="ARBA" id="ARBA00023319"/>
    </source>
</evidence>
<evidence type="ECO:0000256" key="1">
    <source>
        <dbReference type="ARBA" id="ARBA00022729"/>
    </source>
</evidence>
<keyword evidence="6" id="KW-1185">Reference proteome</keyword>
<dbReference type="FunFam" id="2.60.40.10:FF:000049">
    <property type="entry name" value="Leukocyte immunoglobulin-like receptor subfamily B member 1"/>
    <property type="match status" value="1"/>
</dbReference>
<feature type="domain" description="Ig-like" evidence="4">
    <location>
        <begin position="29"/>
        <end position="119"/>
    </location>
</feature>
<reference evidence="5" key="1">
    <citation type="submission" date="2025-08" db="UniProtKB">
        <authorList>
            <consortium name="Ensembl"/>
        </authorList>
    </citation>
    <scope>IDENTIFICATION</scope>
</reference>
<keyword evidence="1" id="KW-0732">Signal</keyword>
<dbReference type="PROSITE" id="PS50835">
    <property type="entry name" value="IG_LIKE"/>
    <property type="match status" value="1"/>
</dbReference>
<dbReference type="GO" id="GO:0002764">
    <property type="term" value="P:immune response-regulating signaling pathway"/>
    <property type="evidence" value="ECO:0007669"/>
    <property type="project" value="TreeGrafter"/>
</dbReference>
<dbReference type="PANTHER" id="PTHR11738:SF186">
    <property type="entry name" value="OSTEOCLAST-ASSOCIATED IMMUNOGLOBULIN-LIKE RECEPTOR"/>
    <property type="match status" value="1"/>
</dbReference>
<dbReference type="InterPro" id="IPR003599">
    <property type="entry name" value="Ig_sub"/>
</dbReference>
<dbReference type="InterPro" id="IPR050412">
    <property type="entry name" value="Ig-like_Receptors_ImmuneReg"/>
</dbReference>